<accession>A0A1H5TI12</accession>
<evidence type="ECO:0000256" key="2">
    <source>
        <dbReference type="ARBA" id="ARBA00023015"/>
    </source>
</evidence>
<gene>
    <name evidence="6" type="ORF">SAMN05421751_102261</name>
</gene>
<keyword evidence="7" id="KW-1185">Reference proteome</keyword>
<evidence type="ECO:0000313" key="6">
    <source>
        <dbReference type="EMBL" id="SEF61828.1"/>
    </source>
</evidence>
<protein>
    <submittedName>
        <fullName evidence="6">DNA-binding transcriptional regulator, LysR family</fullName>
    </submittedName>
</protein>
<evidence type="ECO:0000256" key="3">
    <source>
        <dbReference type="ARBA" id="ARBA00023125"/>
    </source>
</evidence>
<feature type="domain" description="HTH lysR-type" evidence="5">
    <location>
        <begin position="6"/>
        <end position="63"/>
    </location>
</feature>
<name>A0A1H5TI12_9RHOB</name>
<evidence type="ECO:0000259" key="5">
    <source>
        <dbReference type="PROSITE" id="PS50931"/>
    </source>
</evidence>
<dbReference type="Pfam" id="PF03466">
    <property type="entry name" value="LysR_substrate"/>
    <property type="match status" value="1"/>
</dbReference>
<dbReference type="Gene3D" id="1.10.10.10">
    <property type="entry name" value="Winged helix-like DNA-binding domain superfamily/Winged helix DNA-binding domain"/>
    <property type="match status" value="2"/>
</dbReference>
<dbReference type="EMBL" id="FNVD01000002">
    <property type="protein sequence ID" value="SEF61828.1"/>
    <property type="molecule type" value="Genomic_DNA"/>
</dbReference>
<keyword evidence="3 6" id="KW-0238">DNA-binding</keyword>
<proteinExistence type="inferred from homology"/>
<dbReference type="OrthoDB" id="9803030at2"/>
<dbReference type="PANTHER" id="PTHR30126">
    <property type="entry name" value="HTH-TYPE TRANSCRIPTIONAL REGULATOR"/>
    <property type="match status" value="1"/>
</dbReference>
<evidence type="ECO:0000256" key="1">
    <source>
        <dbReference type="ARBA" id="ARBA00009437"/>
    </source>
</evidence>
<comment type="similarity">
    <text evidence="1">Belongs to the LysR transcriptional regulatory family.</text>
</comment>
<dbReference type="PROSITE" id="PS50931">
    <property type="entry name" value="HTH_LYSR"/>
    <property type="match status" value="2"/>
</dbReference>
<dbReference type="PANTHER" id="PTHR30126:SF98">
    <property type="entry name" value="HTH-TYPE TRANSCRIPTIONAL ACTIVATOR BAUR"/>
    <property type="match status" value="1"/>
</dbReference>
<dbReference type="Proteomes" id="UP000236742">
    <property type="component" value="Unassembled WGS sequence"/>
</dbReference>
<dbReference type="InterPro" id="IPR036388">
    <property type="entry name" value="WH-like_DNA-bd_sf"/>
</dbReference>
<dbReference type="PRINTS" id="PR00039">
    <property type="entry name" value="HTHLYSR"/>
</dbReference>
<dbReference type="GO" id="GO:0000976">
    <property type="term" value="F:transcription cis-regulatory region binding"/>
    <property type="evidence" value="ECO:0007669"/>
    <property type="project" value="TreeGrafter"/>
</dbReference>
<sequence>MPHETLNLRHLRAFSEVVRCGSISPASSTVFLSQPAITQAIAGLERTLGIALFIRTSTGMVPTEPGQMFVTRVDQALAYLREGARRAARPRNQGRKSGFTSFDQLLTSAQLRALLAVSDTGNFSWAARNIGISQPSLHRVARDLERLAGLTLFKREARSIVLTPAARELERHARLAFSELRQGIAEINAWAGHDTAQIRIGSLPLARSFILPRAINALERQRPHVTVRVHDGAYADLLGDLRQGELDLLIGALRDPPPTDDIRQERLLDDALTIVARRGHPLSERRNLTPQDLAEFAWVVPAPGIPTRSRFDALFRCEGLAPPERLVETSSLILARGLLLDSDRLALISAHQVRHELKRGELVALDVSLNDTPRPIGITTRADWRPTATQSLLLELLRQASPRVTREASA</sequence>
<dbReference type="InterPro" id="IPR036390">
    <property type="entry name" value="WH_DNA-bd_sf"/>
</dbReference>
<dbReference type="GO" id="GO:0003700">
    <property type="term" value="F:DNA-binding transcription factor activity"/>
    <property type="evidence" value="ECO:0007669"/>
    <property type="project" value="InterPro"/>
</dbReference>
<dbReference type="Pfam" id="PF00126">
    <property type="entry name" value="HTH_1"/>
    <property type="match status" value="2"/>
</dbReference>
<reference evidence="7" key="1">
    <citation type="submission" date="2016-10" db="EMBL/GenBank/DDBJ databases">
        <authorList>
            <person name="Varghese N."/>
            <person name="Submissions S."/>
        </authorList>
    </citation>
    <scope>NUCLEOTIDE SEQUENCE [LARGE SCALE GENOMIC DNA]</scope>
    <source>
        <strain evidence="7">DSM 23413</strain>
    </source>
</reference>
<dbReference type="InterPro" id="IPR005119">
    <property type="entry name" value="LysR_subst-bd"/>
</dbReference>
<dbReference type="Gene3D" id="3.40.190.10">
    <property type="entry name" value="Periplasmic binding protein-like II"/>
    <property type="match status" value="2"/>
</dbReference>
<keyword evidence="2" id="KW-0805">Transcription regulation</keyword>
<dbReference type="RefSeq" id="WP_104006899.1">
    <property type="nucleotide sequence ID" value="NZ_FNVD01000002.1"/>
</dbReference>
<keyword evidence="4" id="KW-0804">Transcription</keyword>
<dbReference type="AlphaFoldDB" id="A0A1H5TI12"/>
<evidence type="ECO:0000313" key="7">
    <source>
        <dbReference type="Proteomes" id="UP000236742"/>
    </source>
</evidence>
<organism evidence="6 7">
    <name type="scientific">Jhaorihella thermophila</name>
    <dbReference type="NCBI Taxonomy" id="488547"/>
    <lineage>
        <taxon>Bacteria</taxon>
        <taxon>Pseudomonadati</taxon>
        <taxon>Pseudomonadota</taxon>
        <taxon>Alphaproteobacteria</taxon>
        <taxon>Rhodobacterales</taxon>
        <taxon>Paracoccaceae</taxon>
        <taxon>Jhaorihella</taxon>
    </lineage>
</organism>
<dbReference type="SUPFAM" id="SSF53850">
    <property type="entry name" value="Periplasmic binding protein-like II"/>
    <property type="match status" value="1"/>
</dbReference>
<feature type="domain" description="HTH lysR-type" evidence="5">
    <location>
        <begin position="106"/>
        <end position="163"/>
    </location>
</feature>
<dbReference type="InterPro" id="IPR000847">
    <property type="entry name" value="LysR_HTH_N"/>
</dbReference>
<dbReference type="SUPFAM" id="SSF46785">
    <property type="entry name" value="Winged helix' DNA-binding domain"/>
    <property type="match status" value="2"/>
</dbReference>
<evidence type="ECO:0000256" key="4">
    <source>
        <dbReference type="ARBA" id="ARBA00023163"/>
    </source>
</evidence>